<feature type="active site" description="Proton acceptor" evidence="4">
    <location>
        <position position="156"/>
    </location>
</feature>
<reference evidence="7 8" key="1">
    <citation type="submission" date="2013-05" db="EMBL/GenBank/DDBJ databases">
        <title>Genome assembly of Chondromyces apiculatus DSM 436.</title>
        <authorList>
            <person name="Sharma G."/>
            <person name="Khatri I."/>
            <person name="Kaur C."/>
            <person name="Mayilraj S."/>
            <person name="Subramanian S."/>
        </authorList>
    </citation>
    <scope>NUCLEOTIDE SEQUENCE [LARGE SCALE GENOMIC DNA]</scope>
    <source>
        <strain evidence="7 8">DSM 436</strain>
    </source>
</reference>
<organism evidence="7 8">
    <name type="scientific">Chondromyces apiculatus DSM 436</name>
    <dbReference type="NCBI Taxonomy" id="1192034"/>
    <lineage>
        <taxon>Bacteria</taxon>
        <taxon>Pseudomonadati</taxon>
        <taxon>Myxococcota</taxon>
        <taxon>Polyangia</taxon>
        <taxon>Polyangiales</taxon>
        <taxon>Polyangiaceae</taxon>
        <taxon>Chondromyces</taxon>
    </lineage>
</organism>
<dbReference type="InterPro" id="IPR050301">
    <property type="entry name" value="NTE"/>
</dbReference>
<feature type="short sequence motif" description="DGA/G" evidence="4">
    <location>
        <begin position="156"/>
        <end position="158"/>
    </location>
</feature>
<evidence type="ECO:0000256" key="1">
    <source>
        <dbReference type="ARBA" id="ARBA00022801"/>
    </source>
</evidence>
<dbReference type="RefSeq" id="WP_044248326.1">
    <property type="nucleotide sequence ID" value="NZ_ASRX01000068.1"/>
</dbReference>
<feature type="short sequence motif" description="GXGXXG" evidence="4">
    <location>
        <begin position="8"/>
        <end position="13"/>
    </location>
</feature>
<sequence>MRVMILGGGGTLGAFSAGALGVLDDAGWSADAMIGSSAGSINLLRAYAGGPRAAVDFWMSLHWAKLLWEGVKTPTLGILDENRFHARVDEGVSFETMFHDTRCIGFLVVDLCTGEVKIRGNRTEANAEELRQVAHASYSLPPLFPPVLLQGQVLSDGGLLHNAPLDAAIELGASEIVYLCNVHVVPSSGFPPTTRRAVTRYAEIFARRASNVGFADAEIREGAYRGARFLAITPPPTHRLGPMLGRMLPRKSSMEALIERGREMAEHALGQARWASHPETADGEAPGKPWETPRTAMARMTGAPVYRMRGTRSTA</sequence>
<dbReference type="PROSITE" id="PS51635">
    <property type="entry name" value="PNPLA"/>
    <property type="match status" value="1"/>
</dbReference>
<dbReference type="GO" id="GO:0016787">
    <property type="term" value="F:hydrolase activity"/>
    <property type="evidence" value="ECO:0007669"/>
    <property type="project" value="UniProtKB-UniRule"/>
</dbReference>
<keyword evidence="3 4" id="KW-0443">Lipid metabolism</keyword>
<dbReference type="Pfam" id="PF01734">
    <property type="entry name" value="Patatin"/>
    <property type="match status" value="1"/>
</dbReference>
<feature type="domain" description="PNPLA" evidence="6">
    <location>
        <begin position="4"/>
        <end position="169"/>
    </location>
</feature>
<dbReference type="PANTHER" id="PTHR14226:SF57">
    <property type="entry name" value="BLR7027 PROTEIN"/>
    <property type="match status" value="1"/>
</dbReference>
<comment type="caution">
    <text evidence="7">The sequence shown here is derived from an EMBL/GenBank/DDBJ whole genome shotgun (WGS) entry which is preliminary data.</text>
</comment>
<evidence type="ECO:0000256" key="2">
    <source>
        <dbReference type="ARBA" id="ARBA00022963"/>
    </source>
</evidence>
<evidence type="ECO:0000259" key="6">
    <source>
        <dbReference type="PROSITE" id="PS51635"/>
    </source>
</evidence>
<dbReference type="STRING" id="1192034.CAP_7584"/>
<keyword evidence="1 4" id="KW-0378">Hydrolase</keyword>
<evidence type="ECO:0000256" key="5">
    <source>
        <dbReference type="SAM" id="MobiDB-lite"/>
    </source>
</evidence>
<dbReference type="GO" id="GO:0016042">
    <property type="term" value="P:lipid catabolic process"/>
    <property type="evidence" value="ECO:0007669"/>
    <property type="project" value="UniProtKB-UniRule"/>
</dbReference>
<feature type="active site" description="Nucleophile" evidence="4">
    <location>
        <position position="37"/>
    </location>
</feature>
<dbReference type="AlphaFoldDB" id="A0A017T088"/>
<dbReference type="InterPro" id="IPR002641">
    <property type="entry name" value="PNPLA_dom"/>
</dbReference>
<dbReference type="InterPro" id="IPR016035">
    <property type="entry name" value="Acyl_Trfase/lysoPLipase"/>
</dbReference>
<dbReference type="EMBL" id="ASRX01000068">
    <property type="protein sequence ID" value="EYF01966.1"/>
    <property type="molecule type" value="Genomic_DNA"/>
</dbReference>
<gene>
    <name evidence="7" type="ORF">CAP_7584</name>
</gene>
<name>A0A017T088_9BACT</name>
<dbReference type="PANTHER" id="PTHR14226">
    <property type="entry name" value="NEUROPATHY TARGET ESTERASE/SWISS CHEESE D.MELANOGASTER"/>
    <property type="match status" value="1"/>
</dbReference>
<evidence type="ECO:0000313" key="7">
    <source>
        <dbReference type="EMBL" id="EYF01966.1"/>
    </source>
</evidence>
<evidence type="ECO:0000256" key="3">
    <source>
        <dbReference type="ARBA" id="ARBA00023098"/>
    </source>
</evidence>
<proteinExistence type="predicted"/>
<dbReference type="OrthoDB" id="5290098at2"/>
<keyword evidence="8" id="KW-1185">Reference proteome</keyword>
<feature type="region of interest" description="Disordered" evidence="5">
    <location>
        <begin position="273"/>
        <end position="294"/>
    </location>
</feature>
<protein>
    <submittedName>
        <fullName evidence="7">Esterase (Alpha-beta hydrolase superfamily)</fullName>
    </submittedName>
</protein>
<dbReference type="Gene3D" id="3.40.1090.10">
    <property type="entry name" value="Cytosolic phospholipase A2 catalytic domain"/>
    <property type="match status" value="2"/>
</dbReference>
<dbReference type="eggNOG" id="COG1752">
    <property type="taxonomic scope" value="Bacteria"/>
</dbReference>
<evidence type="ECO:0000313" key="8">
    <source>
        <dbReference type="Proteomes" id="UP000019678"/>
    </source>
</evidence>
<dbReference type="Proteomes" id="UP000019678">
    <property type="component" value="Unassembled WGS sequence"/>
</dbReference>
<keyword evidence="2 4" id="KW-0442">Lipid degradation</keyword>
<evidence type="ECO:0000256" key="4">
    <source>
        <dbReference type="PROSITE-ProRule" id="PRU01161"/>
    </source>
</evidence>
<accession>A0A017T088</accession>
<feature type="short sequence motif" description="GXSXG" evidence="4">
    <location>
        <begin position="35"/>
        <end position="39"/>
    </location>
</feature>
<dbReference type="SUPFAM" id="SSF52151">
    <property type="entry name" value="FabD/lysophospholipase-like"/>
    <property type="match status" value="1"/>
</dbReference>